<dbReference type="InterPro" id="IPR057046">
    <property type="entry name" value="PARP14_KH_4"/>
</dbReference>
<evidence type="ECO:0000256" key="8">
    <source>
        <dbReference type="SAM" id="Coils"/>
    </source>
</evidence>
<dbReference type="InterPro" id="IPR057047">
    <property type="entry name" value="PARP14_KH_5"/>
</dbReference>
<dbReference type="GO" id="GO:0010629">
    <property type="term" value="P:negative regulation of gene expression"/>
    <property type="evidence" value="ECO:0007669"/>
    <property type="project" value="Ensembl"/>
</dbReference>
<keyword evidence="5" id="KW-0539">Nucleus</keyword>
<feature type="domain" description="WWE" evidence="10">
    <location>
        <begin position="1648"/>
        <end position="1725"/>
    </location>
</feature>
<dbReference type="PANTHER" id="PTHR14453">
    <property type="entry name" value="PARP/ZINC FINGER CCCH TYPE DOMAIN CONTAINING PROTEIN"/>
    <property type="match status" value="1"/>
</dbReference>
<feature type="region of interest" description="Disordered" evidence="9">
    <location>
        <begin position="1084"/>
        <end position="1116"/>
    </location>
</feature>
<dbReference type="InterPro" id="IPR057051">
    <property type="entry name" value="PARP14_RPM_1"/>
</dbReference>
<dbReference type="InterPro" id="IPR034464">
    <property type="entry name" value="PAR10_RRM1_2"/>
</dbReference>
<dbReference type="PROSITE" id="PS50918">
    <property type="entry name" value="WWE"/>
    <property type="match status" value="1"/>
</dbReference>
<keyword evidence="14" id="KW-1185">Reference proteome</keyword>
<dbReference type="InterPro" id="IPR057048">
    <property type="entry name" value="PARP14_KH_6"/>
</dbReference>
<evidence type="ECO:0000259" key="11">
    <source>
        <dbReference type="PROSITE" id="PS51059"/>
    </source>
</evidence>
<dbReference type="Proteomes" id="UP000472274">
    <property type="component" value="Unplaced"/>
</dbReference>
<dbReference type="Pfam" id="PF23253">
    <property type="entry name" value="KH_PARP14_6"/>
    <property type="match status" value="1"/>
</dbReference>
<dbReference type="InterPro" id="IPR002589">
    <property type="entry name" value="Macro_dom"/>
</dbReference>
<evidence type="ECO:0000256" key="2">
    <source>
        <dbReference type="ARBA" id="ARBA00022676"/>
    </source>
</evidence>
<organism evidence="13 14">
    <name type="scientific">Terrapene triunguis</name>
    <name type="common">Three-toed box turtle</name>
    <dbReference type="NCBI Taxonomy" id="2587831"/>
    <lineage>
        <taxon>Eukaryota</taxon>
        <taxon>Metazoa</taxon>
        <taxon>Chordata</taxon>
        <taxon>Craniata</taxon>
        <taxon>Vertebrata</taxon>
        <taxon>Euteleostomi</taxon>
        <taxon>Archelosauria</taxon>
        <taxon>Testudinata</taxon>
        <taxon>Testudines</taxon>
        <taxon>Cryptodira</taxon>
        <taxon>Durocryptodira</taxon>
        <taxon>Testudinoidea</taxon>
        <taxon>Emydidae</taxon>
        <taxon>Terrapene</taxon>
    </lineage>
</organism>
<gene>
    <name evidence="13" type="primary">PARP14</name>
</gene>
<dbReference type="Pfam" id="PF23251">
    <property type="entry name" value="KH_PARP14_4"/>
    <property type="match status" value="1"/>
</dbReference>
<dbReference type="EC" id="2.4.2.-" evidence="7"/>
<dbReference type="GO" id="GO:0005829">
    <property type="term" value="C:cytosol"/>
    <property type="evidence" value="ECO:0007669"/>
    <property type="project" value="Ensembl"/>
</dbReference>
<feature type="coiled-coil region" evidence="8">
    <location>
        <begin position="546"/>
        <end position="577"/>
    </location>
</feature>
<dbReference type="CDD" id="cd02903">
    <property type="entry name" value="Macro_BAL-like"/>
    <property type="match status" value="2"/>
</dbReference>
<dbReference type="Pfam" id="PF23084">
    <property type="entry name" value="KH_PARP14_1"/>
    <property type="match status" value="1"/>
</dbReference>
<dbReference type="Pfam" id="PF22005">
    <property type="entry name" value="WWE_1"/>
    <property type="match status" value="1"/>
</dbReference>
<dbReference type="Gene3D" id="3.40.220.10">
    <property type="entry name" value="Leucine Aminopeptidase, subunit E, domain 1"/>
    <property type="match status" value="3"/>
</dbReference>
<dbReference type="Pfam" id="PF23085">
    <property type="entry name" value="RRM_PARP14_3"/>
    <property type="match status" value="2"/>
</dbReference>
<dbReference type="InterPro" id="IPR057050">
    <property type="entry name" value="RRM_PARP14_2"/>
</dbReference>
<dbReference type="GO" id="GO:0005886">
    <property type="term" value="C:plasma membrane"/>
    <property type="evidence" value="ECO:0007669"/>
    <property type="project" value="Ensembl"/>
</dbReference>
<comment type="subcellular location">
    <subcellularLocation>
        <location evidence="1">Nucleus</location>
    </subcellularLocation>
</comment>
<dbReference type="GO" id="GO:0003714">
    <property type="term" value="F:transcription corepressor activity"/>
    <property type="evidence" value="ECO:0007669"/>
    <property type="project" value="TreeGrafter"/>
</dbReference>
<dbReference type="GO" id="GO:1990404">
    <property type="term" value="F:NAD+-protein mono-ADP-ribosyltransferase activity"/>
    <property type="evidence" value="ECO:0007669"/>
    <property type="project" value="Ensembl"/>
</dbReference>
<evidence type="ECO:0000256" key="7">
    <source>
        <dbReference type="RuleBase" id="RU362114"/>
    </source>
</evidence>
<dbReference type="Gene3D" id="3.30.720.50">
    <property type="match status" value="1"/>
</dbReference>
<dbReference type="SUPFAM" id="SSF56399">
    <property type="entry name" value="ADP-ribosylation"/>
    <property type="match status" value="1"/>
</dbReference>
<feature type="compositionally biased region" description="Polar residues" evidence="9">
    <location>
        <begin position="1107"/>
        <end position="1116"/>
    </location>
</feature>
<feature type="domain" description="PARP catalytic" evidence="11">
    <location>
        <begin position="1734"/>
        <end position="1930"/>
    </location>
</feature>
<proteinExistence type="inferred from homology"/>
<evidence type="ECO:0000259" key="12">
    <source>
        <dbReference type="PROSITE" id="PS51154"/>
    </source>
</evidence>
<dbReference type="SUPFAM" id="SSF117839">
    <property type="entry name" value="WWE domain"/>
    <property type="match status" value="1"/>
</dbReference>
<keyword evidence="8" id="KW-0175">Coiled coil</keyword>
<evidence type="ECO:0000256" key="6">
    <source>
        <dbReference type="ARBA" id="ARBA00024347"/>
    </source>
</evidence>
<dbReference type="GO" id="GO:0019677">
    <property type="term" value="P:NAD+ catabolic process"/>
    <property type="evidence" value="ECO:0007669"/>
    <property type="project" value="Ensembl"/>
</dbReference>
<dbReference type="Ensembl" id="ENSTMTT00000018776.1">
    <property type="protein sequence ID" value="ENSTMTP00000018130.1"/>
    <property type="gene ID" value="ENSTMTG00000013256.1"/>
</dbReference>
<evidence type="ECO:0000256" key="5">
    <source>
        <dbReference type="ARBA" id="ARBA00023242"/>
    </source>
</evidence>
<dbReference type="GO" id="GO:1902216">
    <property type="term" value="P:positive regulation of interleukin-4-mediated signaling pathway"/>
    <property type="evidence" value="ECO:0007669"/>
    <property type="project" value="Ensembl"/>
</dbReference>
<dbReference type="Pfam" id="PF23248">
    <property type="entry name" value="KH_PARP14_2"/>
    <property type="match status" value="1"/>
</dbReference>
<feature type="compositionally biased region" description="Basic and acidic residues" evidence="9">
    <location>
        <begin position="96"/>
        <end position="113"/>
    </location>
</feature>
<evidence type="ECO:0000256" key="3">
    <source>
        <dbReference type="ARBA" id="ARBA00022679"/>
    </source>
</evidence>
<dbReference type="InterPro" id="IPR057044">
    <property type="entry name" value="PARP14_KH_1"/>
</dbReference>
<dbReference type="GO" id="GO:0060336">
    <property type="term" value="P:negative regulation of type II interferon-mediated signaling pathway"/>
    <property type="evidence" value="ECO:0007669"/>
    <property type="project" value="Ensembl"/>
</dbReference>
<dbReference type="Pfam" id="PF23222">
    <property type="entry name" value="RRM_PARP14_1"/>
    <property type="match status" value="1"/>
</dbReference>
<accession>A0A674JA45</accession>
<comment type="similarity">
    <text evidence="6">Belongs to the ARTD/PARP family.</text>
</comment>
<dbReference type="InterPro" id="IPR004170">
    <property type="entry name" value="WWE_dom"/>
</dbReference>
<dbReference type="FunFam" id="3.90.228.10:FF:000008">
    <property type="entry name" value="Poly [ADP-ribose] polymerase"/>
    <property type="match status" value="1"/>
</dbReference>
<dbReference type="Pfam" id="PF23249">
    <property type="entry name" value="KH_PARP14_3"/>
    <property type="match status" value="1"/>
</dbReference>
<dbReference type="CDD" id="cd02907">
    <property type="entry name" value="Macro_Af1521_BAL-like"/>
    <property type="match status" value="1"/>
</dbReference>
<reference evidence="13" key="1">
    <citation type="submission" date="2025-08" db="UniProtKB">
        <authorList>
            <consortium name="Ensembl"/>
        </authorList>
    </citation>
    <scope>IDENTIFICATION</scope>
</reference>
<sequence>MAGEAKCPFPLLVEGDWGGSGLPKNLRKKLLCYFQSGKKSGGGECEIQERPGQVLVCFAQEEVRQRVLDRKTHELDWAAKGKLKLVVMQPETTGATKKDVSGEVPRPKEESETPSKPQEPVNECHVSFPVCSDDGNSVSVEQEKRTGNLGKETTSSEQSTVVIITAPGEEIDDDLVSMYFENRMRSGGGPIKSCVRNNQQIIITFENAEDAQEVLKKKDHVVKKIALHVKPWQVENIQELPQMTSSLVVLENIQDTTKQCMLTMLVENISGLSEDDNDFNMEMIPEVNAAVVTFIKDIDIRKFVEKFNQNHRAKQQNITARHLEVTKSIKAENVPPNVSNDYITVYFESKRNGSAQVSDVEQLPEENAAIITFHDQKDVNTVLAKQHSLDKVPISVYPYYSSLGTALYGKKRPQIKLPEPITMSLDPYIFQFLQTDNRLIQEINNEMADCKCELTWPQSNCANPEITLCPSNTLSKQRSMIRLIKTWNEDVSKKFSCSMSKYKAIKCEVNSVVWEATRNCLVKDGVLIIPDIPKNMVVLVGNTEIMKGAEQELKELIENARKKIEREKQSIEQTMLVDPGKYAILHLAGLEENVYKEYPSLKICYDASSKSISLYGVAAEVFKVKSEILEKVHSMAQKSINVHPYIFQFLQHVDNETLSQHLFMSNQINAFYELGTDNIMLIAGSPGVLLEAEEEMKKVLTYKCIDLEDNSVLKKREWRELINHLYEAHNCSKETIIIVELEDQIVIAGYFRAVAEAYQQLSDFVDKHTLVQKVIIAKCVAAVMFVEKEKSNIWLELKKKGVKIEFGTQNKRKVISLSGPRAEVLQAVTKIEQILSSLHSENVVIDKPGAKVFFKEQEHLYVTGVKQQFNCLIRLQEGEEQREDGEVSNVYKKQGQPACEKILQDGVVVAVYKGDLCSHPADVVVNASNEDLKHIGGLAEALLKAAGPELQTECDRIVRKRGPLQPGRAVITDAGNLRCKQVIHAVGPRWSDREPEKCVRLLKRAVKESLRLAETYNHHSIAIPAISSGIFGFPLKLCVESIAKSIKETLEDFPGESCLKEIYLVDSSEKTVQAFTDAFKDVFRDKSPRHNSSPPSEAAFKPRKSRNAQSRKGLQTVTTDEGLSIILEKGGIEDATTDVVVNSVSRDLQLDKGPLSKALLSKAGPMLQAQLSEEGLEKVASEGSVFKTDGCNLGCHFVLHAIVPGWKNGEESVQKLLRDIITECLQTAEQLSLKSITFPAIGTGNLGFPKPVVAKLMFDQVFKFSRKKKIQYLEEVHFLLHPNDTDNIQSFSDELQNRASGNITNVKMHKTVPENAQQGQAFFGPISTPKQGVHEMQIGSITFQIASGDITTEKTDVIVNISNQTFNLKTGVSKAILEGAGPQVEAECAQLASQPHDDLITTQAGNLMCKKIIHLVAQNDTKSLVSKVLQECELKKYTSVAFPAIGTGQAGLDPAVVANNMMDAVVDFASDKSVQIVKNIKIIIFQPQLLSVFHACMQKREGTANVPDTPASESFFSKCASFLGFRKQKHHSSATEKKPAMVLEKKIERTVFQICGESQKNVEDTVSWIKNLILKEQHESTISDEWISSFDDQEYKELEDLQKKLYIIIQLECKDPVPFIRVSGVTKDVLRACLEIQRMIKRVRAVQEEQSKAELLSNLVEWQYLENNRYLPFDRLTNLRLEDAAALNQKEINITIWNKNYKVDLEAKRAIDDTGKIMAILRVSKDEGKHLVTLPEEWCDMKQERVKVVELHQEMKEYQDVQMKFQQTCSAFKIEKIERIQNPFYWQTYQIKKQEMDSKNGNTNNERRLFHGTTSGSLTIINNKGFNRSYAGMNAACYGNGTYFAVNANYSAQDTYSKPDTDGKKYMYLARVLVGEYCAGQKGIIAPPSKNNTDPTDLFDSVTDNKTNPSMFVIFNDIQAYPEYLITFTK</sequence>
<dbReference type="Gene3D" id="3.90.228.10">
    <property type="match status" value="1"/>
</dbReference>
<feature type="region of interest" description="Disordered" evidence="9">
    <location>
        <begin position="90"/>
        <end position="123"/>
    </location>
</feature>
<dbReference type="InParanoid" id="A0A674JA45"/>
<feature type="region of interest" description="Disordered" evidence="9">
    <location>
        <begin position="135"/>
        <end position="155"/>
    </location>
</feature>
<dbReference type="Gene3D" id="3.30.70.330">
    <property type="match status" value="3"/>
</dbReference>
<dbReference type="InterPro" id="IPR057045">
    <property type="entry name" value="PARP14_KH_3"/>
</dbReference>
<dbReference type="CDD" id="cd12547">
    <property type="entry name" value="RRM1_2_PAR10"/>
    <property type="match status" value="1"/>
</dbReference>
<keyword evidence="2 7" id="KW-0328">Glycosyltransferase</keyword>
<keyword evidence="4 7" id="KW-0520">NAD</keyword>
<dbReference type="GO" id="GO:0005634">
    <property type="term" value="C:nucleus"/>
    <property type="evidence" value="ECO:0007669"/>
    <property type="project" value="UniProtKB-SubCell"/>
</dbReference>
<evidence type="ECO:0000256" key="9">
    <source>
        <dbReference type="SAM" id="MobiDB-lite"/>
    </source>
</evidence>
<dbReference type="SUPFAM" id="SSF52949">
    <property type="entry name" value="Macro domain-like"/>
    <property type="match status" value="3"/>
</dbReference>
<dbReference type="InterPro" id="IPR052056">
    <property type="entry name" value="Mono-ARTD/PARP"/>
</dbReference>
<dbReference type="PROSITE" id="PS51059">
    <property type="entry name" value="PARP_CATALYTIC"/>
    <property type="match status" value="1"/>
</dbReference>
<dbReference type="PANTHER" id="PTHR14453:SF89">
    <property type="entry name" value="PROTEIN MONO-ADP-RIBOSYLTRANSFERASE PARP14"/>
    <property type="match status" value="1"/>
</dbReference>
<dbReference type="GO" id="GO:0070212">
    <property type="term" value="P:protein poly-ADP-ribosylation"/>
    <property type="evidence" value="ECO:0007669"/>
    <property type="project" value="TreeGrafter"/>
</dbReference>
<dbReference type="Pfam" id="PF01661">
    <property type="entry name" value="Macro"/>
    <property type="match status" value="3"/>
</dbReference>
<dbReference type="InterPro" id="IPR012317">
    <property type="entry name" value="Poly(ADP-ribose)pol_cat_dom"/>
</dbReference>
<feature type="domain" description="Macro" evidence="12">
    <location>
        <begin position="1330"/>
        <end position="1501"/>
    </location>
</feature>
<dbReference type="InterPro" id="IPR057043">
    <property type="entry name" value="PARP14_KH_2"/>
</dbReference>
<dbReference type="InterPro" id="IPR012677">
    <property type="entry name" value="Nucleotide-bd_a/b_plait_sf"/>
</dbReference>
<dbReference type="InterPro" id="IPR043472">
    <property type="entry name" value="Macro_dom-like"/>
</dbReference>
<dbReference type="GeneTree" id="ENSGT00940000154311"/>
<evidence type="ECO:0000259" key="10">
    <source>
        <dbReference type="PROSITE" id="PS50918"/>
    </source>
</evidence>
<dbReference type="Pfam" id="PF23252">
    <property type="entry name" value="KH_PARP14_5"/>
    <property type="match status" value="1"/>
</dbReference>
<dbReference type="SMART" id="SM00506">
    <property type="entry name" value="A1pp"/>
    <property type="match status" value="3"/>
</dbReference>
<dbReference type="Pfam" id="PF23245">
    <property type="entry name" value="RRM_PARP14_2"/>
    <property type="match status" value="1"/>
</dbReference>
<reference evidence="13" key="2">
    <citation type="submission" date="2025-09" db="UniProtKB">
        <authorList>
            <consortium name="Ensembl"/>
        </authorList>
    </citation>
    <scope>IDENTIFICATION</scope>
</reference>
<dbReference type="Pfam" id="PF23254">
    <property type="entry name" value="KH_PARP14_8"/>
    <property type="match status" value="1"/>
</dbReference>
<evidence type="ECO:0000256" key="1">
    <source>
        <dbReference type="ARBA" id="ARBA00004123"/>
    </source>
</evidence>
<dbReference type="Pfam" id="PF00644">
    <property type="entry name" value="PARP"/>
    <property type="match status" value="1"/>
</dbReference>
<dbReference type="CDD" id="cd12300">
    <property type="entry name" value="RRM1_PAR14"/>
    <property type="match status" value="1"/>
</dbReference>
<keyword evidence="3 7" id="KW-0808">Transferase</keyword>
<dbReference type="GO" id="GO:0003950">
    <property type="term" value="F:NAD+ poly-ADP-ribosyltransferase activity"/>
    <property type="evidence" value="ECO:0007669"/>
    <property type="project" value="UniProtKB-UniRule"/>
</dbReference>
<dbReference type="PROSITE" id="PS51154">
    <property type="entry name" value="MACRO"/>
    <property type="match status" value="3"/>
</dbReference>
<dbReference type="GO" id="GO:0019899">
    <property type="term" value="F:enzyme binding"/>
    <property type="evidence" value="ECO:0007669"/>
    <property type="project" value="Ensembl"/>
</dbReference>
<feature type="domain" description="Macro" evidence="12">
    <location>
        <begin position="1112"/>
        <end position="1299"/>
    </location>
</feature>
<evidence type="ECO:0000256" key="4">
    <source>
        <dbReference type="ARBA" id="ARBA00023027"/>
    </source>
</evidence>
<evidence type="ECO:0000313" key="13">
    <source>
        <dbReference type="Ensembl" id="ENSTMTP00000018130.1"/>
    </source>
</evidence>
<dbReference type="InterPro" id="IPR054596">
    <property type="entry name" value="PARP14_WWE"/>
</dbReference>
<feature type="domain" description="Macro" evidence="12">
    <location>
        <begin position="896"/>
        <end position="1083"/>
    </location>
</feature>
<protein>
    <recommendedName>
        <fullName evidence="7">Poly [ADP-ribose] polymerase</fullName>
        <shortName evidence="7">PARP</shortName>
        <ecNumber evidence="7">2.4.2.-</ecNumber>
    </recommendedName>
</protein>
<evidence type="ECO:0000313" key="14">
    <source>
        <dbReference type="Proteomes" id="UP000472274"/>
    </source>
</evidence>
<dbReference type="CDD" id="cd01439">
    <property type="entry name" value="TCCD_inducible_PARP_like"/>
    <property type="match status" value="1"/>
</dbReference>
<dbReference type="InterPro" id="IPR037197">
    <property type="entry name" value="WWE_dom_sf"/>
</dbReference>
<name>A0A674JA45_9SAUR</name>
<dbReference type="InterPro" id="IPR057049">
    <property type="entry name" value="PARP14_KH_8"/>
</dbReference>